<protein>
    <submittedName>
        <fullName evidence="4">Peptide chain release factor 1</fullName>
    </submittedName>
</protein>
<accession>A0A5C6F4M2</accession>
<comment type="caution">
    <text evidence="4">The sequence shown here is derived from an EMBL/GenBank/DDBJ whole genome shotgun (WGS) entry which is preliminary data.</text>
</comment>
<name>A0A5C6F4M2_9BACT</name>
<dbReference type="Pfam" id="PF00472">
    <property type="entry name" value="RF-1"/>
    <property type="match status" value="1"/>
</dbReference>
<evidence type="ECO:0000256" key="2">
    <source>
        <dbReference type="SAM" id="MobiDB-lite"/>
    </source>
</evidence>
<dbReference type="InterPro" id="IPR050057">
    <property type="entry name" value="Prokaryotic/Mito_RF"/>
</dbReference>
<feature type="region of interest" description="Disordered" evidence="2">
    <location>
        <begin position="58"/>
        <end position="77"/>
    </location>
</feature>
<gene>
    <name evidence="4" type="primary">prfA_2</name>
    <name evidence="4" type="ORF">Poly59_23560</name>
</gene>
<dbReference type="PANTHER" id="PTHR43804">
    <property type="entry name" value="LD18447P"/>
    <property type="match status" value="1"/>
</dbReference>
<evidence type="ECO:0000256" key="1">
    <source>
        <dbReference type="ARBA" id="ARBA00010835"/>
    </source>
</evidence>
<feature type="region of interest" description="Disordered" evidence="2">
    <location>
        <begin position="1"/>
        <end position="26"/>
    </location>
</feature>
<dbReference type="SUPFAM" id="SSF75620">
    <property type="entry name" value="Release factor"/>
    <property type="match status" value="1"/>
</dbReference>
<feature type="domain" description="Prokaryotic-type class I peptide chain release factors" evidence="3">
    <location>
        <begin position="54"/>
        <end position="112"/>
    </location>
</feature>
<sequence length="208" mass="22992">MSNEKDSGGKNIAKNDGDQDIAPVMPRQADRMSVVFVGSPHPALLDDETLLSQCDLRFQRRSGPGGQHRNKTSSGVFLHHEPTNVTAEATERRSQADNRSVALSRLRFRLAVERRTLSVWDADPVGPAHQLREKYRHGSLKFRESNPDRPRVLTLLLDDLHAAGGQPSAVTKSWSVSTSSIVNLLKSHSPAMTLVNQIRAHHGRSALK</sequence>
<dbReference type="PANTHER" id="PTHR43804:SF6">
    <property type="entry name" value="CLASS I PEPTIDE CHAIN RELEASE FACTOR"/>
    <property type="match status" value="1"/>
</dbReference>
<dbReference type="AlphaFoldDB" id="A0A5C6F4M2"/>
<reference evidence="4 5" key="1">
    <citation type="submission" date="2019-02" db="EMBL/GenBank/DDBJ databases">
        <title>Deep-cultivation of Planctomycetes and their phenomic and genomic characterization uncovers novel biology.</title>
        <authorList>
            <person name="Wiegand S."/>
            <person name="Jogler M."/>
            <person name="Boedeker C."/>
            <person name="Pinto D."/>
            <person name="Vollmers J."/>
            <person name="Rivas-Marin E."/>
            <person name="Kohn T."/>
            <person name="Peeters S.H."/>
            <person name="Heuer A."/>
            <person name="Rast P."/>
            <person name="Oberbeckmann S."/>
            <person name="Bunk B."/>
            <person name="Jeske O."/>
            <person name="Meyerdierks A."/>
            <person name="Storesund J.E."/>
            <person name="Kallscheuer N."/>
            <person name="Luecker S."/>
            <person name="Lage O.M."/>
            <person name="Pohl T."/>
            <person name="Merkel B.J."/>
            <person name="Hornburger P."/>
            <person name="Mueller R.-W."/>
            <person name="Bruemmer F."/>
            <person name="Labrenz M."/>
            <person name="Spormann A.M."/>
            <person name="Op Den Camp H."/>
            <person name="Overmann J."/>
            <person name="Amann R."/>
            <person name="Jetten M.S.M."/>
            <person name="Mascher T."/>
            <person name="Medema M.H."/>
            <person name="Devos D.P."/>
            <person name="Kaster A.-K."/>
            <person name="Ovreas L."/>
            <person name="Rohde M."/>
            <person name="Galperin M.Y."/>
            <person name="Jogler C."/>
        </authorList>
    </citation>
    <scope>NUCLEOTIDE SEQUENCE [LARGE SCALE GENOMIC DNA]</scope>
    <source>
        <strain evidence="4 5">Poly59</strain>
    </source>
</reference>
<evidence type="ECO:0000313" key="4">
    <source>
        <dbReference type="EMBL" id="TWU56052.1"/>
    </source>
</evidence>
<dbReference type="RefSeq" id="WP_246151552.1">
    <property type="nucleotide sequence ID" value="NZ_SJPX01000002.1"/>
</dbReference>
<evidence type="ECO:0000313" key="5">
    <source>
        <dbReference type="Proteomes" id="UP000317977"/>
    </source>
</evidence>
<dbReference type="InterPro" id="IPR045853">
    <property type="entry name" value="Pep_chain_release_fac_I_sf"/>
</dbReference>
<dbReference type="Gene3D" id="3.30.160.20">
    <property type="match status" value="1"/>
</dbReference>
<dbReference type="Proteomes" id="UP000317977">
    <property type="component" value="Unassembled WGS sequence"/>
</dbReference>
<organism evidence="4 5">
    <name type="scientific">Rubripirellula reticaptiva</name>
    <dbReference type="NCBI Taxonomy" id="2528013"/>
    <lineage>
        <taxon>Bacteria</taxon>
        <taxon>Pseudomonadati</taxon>
        <taxon>Planctomycetota</taxon>
        <taxon>Planctomycetia</taxon>
        <taxon>Pirellulales</taxon>
        <taxon>Pirellulaceae</taxon>
        <taxon>Rubripirellula</taxon>
    </lineage>
</organism>
<evidence type="ECO:0000259" key="3">
    <source>
        <dbReference type="Pfam" id="PF00472"/>
    </source>
</evidence>
<proteinExistence type="inferred from homology"/>
<keyword evidence="5" id="KW-1185">Reference proteome</keyword>
<dbReference type="EMBL" id="SJPX01000002">
    <property type="protein sequence ID" value="TWU56052.1"/>
    <property type="molecule type" value="Genomic_DNA"/>
</dbReference>
<feature type="compositionally biased region" description="Basic and acidic residues" evidence="2">
    <location>
        <begin position="1"/>
        <end position="17"/>
    </location>
</feature>
<dbReference type="InterPro" id="IPR000352">
    <property type="entry name" value="Pep_chain_release_fac_I"/>
</dbReference>
<comment type="similarity">
    <text evidence="1">Belongs to the prokaryotic/mitochondrial release factor family.</text>
</comment>
<dbReference type="GO" id="GO:0003747">
    <property type="term" value="F:translation release factor activity"/>
    <property type="evidence" value="ECO:0007669"/>
    <property type="project" value="InterPro"/>
</dbReference>